<dbReference type="Proteomes" id="UP000007305">
    <property type="component" value="Chromosome 2"/>
</dbReference>
<dbReference type="InterPro" id="IPR006566">
    <property type="entry name" value="FBD"/>
</dbReference>
<organism evidence="2 3">
    <name type="scientific">Zea mays</name>
    <name type="common">Maize</name>
    <dbReference type="NCBI Taxonomy" id="4577"/>
    <lineage>
        <taxon>Eukaryota</taxon>
        <taxon>Viridiplantae</taxon>
        <taxon>Streptophyta</taxon>
        <taxon>Embryophyta</taxon>
        <taxon>Tracheophyta</taxon>
        <taxon>Spermatophyta</taxon>
        <taxon>Magnoliopsida</taxon>
        <taxon>Liliopsida</taxon>
        <taxon>Poales</taxon>
        <taxon>Poaceae</taxon>
        <taxon>PACMAD clade</taxon>
        <taxon>Panicoideae</taxon>
        <taxon>Andropogonodae</taxon>
        <taxon>Andropogoneae</taxon>
        <taxon>Tripsacinae</taxon>
        <taxon>Zea</taxon>
    </lineage>
</organism>
<evidence type="ECO:0000313" key="3">
    <source>
        <dbReference type="Proteomes" id="UP000007305"/>
    </source>
</evidence>
<protein>
    <recommendedName>
        <fullName evidence="1">FBD domain-containing protein</fullName>
    </recommendedName>
</protein>
<keyword evidence="3" id="KW-1185">Reference proteome</keyword>
<sequence>MNRQRLCADALRMLSPVAQLPGSKIDGEYDPLMLDLFVYRRAVAPRDTAWESAPLVLHDERLITVRVGWPPHEPEQPRDLVEAVTRILGHHPGPVSSFRLHSSLSPDVDTLGCWMDLLSEKGVAELIIFNLYQDVSTAQLPLQRLKTDILGTMVIGFFNIVPPVLTDNNHWCDGIRNLGQAALLLDLLSRLPAVTELTLSRDDDIPSDGDDDSLWSLPCVPVCIKASLSQLALVGYRGGQSERALIKSFLKAAENLVSVTLYIHPILQNSLLLPTDAISEIKDYPRASTRRCRFIVATTNT</sequence>
<dbReference type="Gramene" id="Zm00001eb092350_T001">
    <property type="protein sequence ID" value="Zm00001eb092350_P001"/>
    <property type="gene ID" value="Zm00001eb092350"/>
</dbReference>
<accession>A0A804MK45</accession>
<evidence type="ECO:0000313" key="2">
    <source>
        <dbReference type="EnsemblPlants" id="Zm00001eb092350_P001"/>
    </source>
</evidence>
<reference evidence="2" key="3">
    <citation type="submission" date="2021-05" db="UniProtKB">
        <authorList>
            <consortium name="EnsemblPlants"/>
        </authorList>
    </citation>
    <scope>IDENTIFICATION</scope>
    <source>
        <strain evidence="2">cv. B73</strain>
    </source>
</reference>
<dbReference type="EnsemblPlants" id="Zm00001eb092350_T001">
    <property type="protein sequence ID" value="Zm00001eb092350_P001"/>
    <property type="gene ID" value="Zm00001eb092350"/>
</dbReference>
<reference evidence="3" key="1">
    <citation type="submission" date="2015-12" db="EMBL/GenBank/DDBJ databases">
        <title>Update maize B73 reference genome by single molecule sequencing technologies.</title>
        <authorList>
            <consortium name="Maize Genome Sequencing Project"/>
            <person name="Ware D."/>
        </authorList>
    </citation>
    <scope>NUCLEOTIDE SEQUENCE [LARGE SCALE GENOMIC DNA]</scope>
    <source>
        <strain evidence="3">cv. B73</strain>
    </source>
</reference>
<dbReference type="Pfam" id="PF08387">
    <property type="entry name" value="FBD"/>
    <property type="match status" value="1"/>
</dbReference>
<reference evidence="2" key="2">
    <citation type="submission" date="2019-07" db="EMBL/GenBank/DDBJ databases">
        <authorList>
            <person name="Seetharam A."/>
            <person name="Woodhouse M."/>
            <person name="Cannon E."/>
        </authorList>
    </citation>
    <scope>NUCLEOTIDE SEQUENCE [LARGE SCALE GENOMIC DNA]</scope>
    <source>
        <strain evidence="2">cv. B73</strain>
    </source>
</reference>
<feature type="domain" description="FBD" evidence="1">
    <location>
        <begin position="219"/>
        <end position="261"/>
    </location>
</feature>
<name>A0A804MK45_MAIZE</name>
<proteinExistence type="predicted"/>
<evidence type="ECO:0000259" key="1">
    <source>
        <dbReference type="Pfam" id="PF08387"/>
    </source>
</evidence>
<dbReference type="InParanoid" id="A0A804MK45"/>
<dbReference type="FunCoup" id="A0A804MK45">
    <property type="interactions" value="556"/>
</dbReference>
<dbReference type="AlphaFoldDB" id="A0A804MK45"/>